<dbReference type="RefSeq" id="WP_094786913.1">
    <property type="nucleotide sequence ID" value="NZ_NDXW01000001.1"/>
</dbReference>
<dbReference type="GO" id="GO:0003824">
    <property type="term" value="F:catalytic activity"/>
    <property type="evidence" value="ECO:0007669"/>
    <property type="project" value="InterPro"/>
</dbReference>
<feature type="domain" description="CMP/dCMP-type deaminase" evidence="1">
    <location>
        <begin position="12"/>
        <end position="109"/>
    </location>
</feature>
<name>A0A4V1ING3_9GAMM</name>
<accession>A0A4V1ING3</accession>
<dbReference type="InterPro" id="IPR002125">
    <property type="entry name" value="CMP_dCMP_dom"/>
</dbReference>
<dbReference type="Gene3D" id="3.40.140.10">
    <property type="entry name" value="Cytidine Deaminase, domain 2"/>
    <property type="match status" value="1"/>
</dbReference>
<dbReference type="InterPro" id="IPR016193">
    <property type="entry name" value="Cytidine_deaminase-like"/>
</dbReference>
<reference evidence="2 3" key="1">
    <citation type="submission" date="2017-04" db="EMBL/GenBank/DDBJ databases">
        <title>Draft genome sequence of Zooshikella ganghwensis VG4 isolated from Red Sea sediments.</title>
        <authorList>
            <person name="Rehman Z."/>
            <person name="Alam I."/>
            <person name="Kamau A."/>
            <person name="Bajic V."/>
            <person name="Leiknes T."/>
        </authorList>
    </citation>
    <scope>NUCLEOTIDE SEQUENCE [LARGE SCALE GENOMIC DNA]</scope>
    <source>
        <strain evidence="2 3">VG4</strain>
    </source>
</reference>
<dbReference type="EMBL" id="NDXW01000001">
    <property type="protein sequence ID" value="RDH43631.1"/>
    <property type="molecule type" value="Genomic_DNA"/>
</dbReference>
<dbReference type="CDD" id="cd01283">
    <property type="entry name" value="cytidine_deaminase"/>
    <property type="match status" value="1"/>
</dbReference>
<dbReference type="SUPFAM" id="SSF53927">
    <property type="entry name" value="Cytidine deaminase-like"/>
    <property type="match status" value="1"/>
</dbReference>
<protein>
    <submittedName>
        <fullName evidence="2">Cytidine deaminase</fullName>
    </submittedName>
</protein>
<dbReference type="NCBIfam" id="NF006155">
    <property type="entry name" value="PRK08298.1"/>
    <property type="match status" value="1"/>
</dbReference>
<organism evidence="2 3">
    <name type="scientific">Zooshikella ganghwensis</name>
    <dbReference type="NCBI Taxonomy" id="202772"/>
    <lineage>
        <taxon>Bacteria</taxon>
        <taxon>Pseudomonadati</taxon>
        <taxon>Pseudomonadota</taxon>
        <taxon>Gammaproteobacteria</taxon>
        <taxon>Oceanospirillales</taxon>
        <taxon>Zooshikellaceae</taxon>
        <taxon>Zooshikella</taxon>
    </lineage>
</organism>
<evidence type="ECO:0000313" key="2">
    <source>
        <dbReference type="EMBL" id="RDH43631.1"/>
    </source>
</evidence>
<dbReference type="AlphaFoldDB" id="A0A4V1ING3"/>
<evidence type="ECO:0000313" key="3">
    <source>
        <dbReference type="Proteomes" id="UP000257039"/>
    </source>
</evidence>
<gene>
    <name evidence="2" type="ORF">B9G39_09345</name>
</gene>
<proteinExistence type="predicted"/>
<keyword evidence="3" id="KW-1185">Reference proteome</keyword>
<sequence>MSLAVDDNYTIHQSLYKAAVDLAEQRYPDGWAGAAALRTNSGNILTSIAPAIKQEGLGLCMEVGAICEAHKLNEEVTHSLCVSRSDNQTSFVILSPCGICQERLFHWGYDVQVAVTNAKNQLIFKPLKTLMPHHWYQAFE</sequence>
<dbReference type="Pfam" id="PF00383">
    <property type="entry name" value="dCMP_cyt_deam_1"/>
    <property type="match status" value="1"/>
</dbReference>
<dbReference type="Proteomes" id="UP000257039">
    <property type="component" value="Unassembled WGS sequence"/>
</dbReference>
<evidence type="ECO:0000259" key="1">
    <source>
        <dbReference type="Pfam" id="PF00383"/>
    </source>
</evidence>
<comment type="caution">
    <text evidence="2">The sequence shown here is derived from an EMBL/GenBank/DDBJ whole genome shotgun (WGS) entry which is preliminary data.</text>
</comment>